<dbReference type="PANTHER" id="PTHR38035:SF1">
    <property type="entry name" value="ANCILLARY SECYEG TRANSLOCON SUBUNIT"/>
    <property type="match status" value="1"/>
</dbReference>
<dbReference type="Proteomes" id="UP000778523">
    <property type="component" value="Unassembled WGS sequence"/>
</dbReference>
<dbReference type="EMBL" id="JABCSC020000001">
    <property type="protein sequence ID" value="NSL54006.1"/>
    <property type="molecule type" value="Genomic_DNA"/>
</dbReference>
<keyword evidence="11" id="KW-1185">Reference proteome</keyword>
<evidence type="ECO:0000256" key="5">
    <source>
        <dbReference type="ARBA" id="ARBA00023136"/>
    </source>
</evidence>
<feature type="domain" description="Ancillary SecYEG translocon subunit/Cell division coordinator CpoB TPR" evidence="9">
    <location>
        <begin position="16"/>
        <end position="213"/>
    </location>
</feature>
<dbReference type="SUPFAM" id="SSF48452">
    <property type="entry name" value="TPR-like"/>
    <property type="match status" value="1"/>
</dbReference>
<dbReference type="PIRSF" id="PIRSF006170">
    <property type="entry name" value="YfgM"/>
    <property type="match status" value="1"/>
</dbReference>
<gene>
    <name evidence="10" type="ORF">HJ583_003110</name>
</gene>
<evidence type="ECO:0000313" key="10">
    <source>
        <dbReference type="EMBL" id="NSL54006.1"/>
    </source>
</evidence>
<keyword evidence="5" id="KW-0472">Membrane</keyword>
<evidence type="ECO:0000256" key="6">
    <source>
        <dbReference type="ARBA" id="ARBA00023186"/>
    </source>
</evidence>
<evidence type="ECO:0000256" key="8">
    <source>
        <dbReference type="ARBA" id="ARBA00024235"/>
    </source>
</evidence>
<dbReference type="RefSeq" id="WP_170020399.1">
    <property type="nucleotide sequence ID" value="NZ_JABCSC020000001.1"/>
</dbReference>
<evidence type="ECO:0000256" key="2">
    <source>
        <dbReference type="ARBA" id="ARBA00022475"/>
    </source>
</evidence>
<comment type="similarity">
    <text evidence="7">Belongs to the YfgM family.</text>
</comment>
<dbReference type="PANTHER" id="PTHR38035">
    <property type="entry name" value="UPF0070 PROTEIN YFGM"/>
    <property type="match status" value="1"/>
</dbReference>
<keyword evidence="2" id="KW-1003">Cell membrane</keyword>
<organism evidence="10 11">
    <name type="scientific">Uliginosibacterium aquaticum</name>
    <dbReference type="NCBI Taxonomy" id="2731212"/>
    <lineage>
        <taxon>Bacteria</taxon>
        <taxon>Pseudomonadati</taxon>
        <taxon>Pseudomonadota</taxon>
        <taxon>Betaproteobacteria</taxon>
        <taxon>Rhodocyclales</taxon>
        <taxon>Zoogloeaceae</taxon>
        <taxon>Uliginosibacterium</taxon>
    </lineage>
</organism>
<evidence type="ECO:0000256" key="3">
    <source>
        <dbReference type="ARBA" id="ARBA00022692"/>
    </source>
</evidence>
<accession>A0ABX2IC96</accession>
<protein>
    <recommendedName>
        <fullName evidence="8">Ancillary SecYEG translocon subunit</fullName>
    </recommendedName>
</protein>
<name>A0ABX2IC96_9RHOO</name>
<keyword evidence="3" id="KW-0812">Transmembrane</keyword>
<dbReference type="InterPro" id="IPR011990">
    <property type="entry name" value="TPR-like_helical_dom_sf"/>
</dbReference>
<evidence type="ECO:0000256" key="4">
    <source>
        <dbReference type="ARBA" id="ARBA00022989"/>
    </source>
</evidence>
<reference evidence="10 11" key="1">
    <citation type="submission" date="2020-06" db="EMBL/GenBank/DDBJ databases">
        <title>Draft genome of Uliginosibacterium sp. IMCC34675.</title>
        <authorList>
            <person name="Song J."/>
        </authorList>
    </citation>
    <scope>NUCLEOTIDE SEQUENCE [LARGE SCALE GENOMIC DNA]</scope>
    <source>
        <strain evidence="10 11">IMCC34675</strain>
    </source>
</reference>
<keyword evidence="4" id="KW-1133">Transmembrane helix</keyword>
<dbReference type="InterPro" id="IPR026039">
    <property type="entry name" value="YfgM"/>
</dbReference>
<evidence type="ECO:0000313" key="11">
    <source>
        <dbReference type="Proteomes" id="UP000778523"/>
    </source>
</evidence>
<sequence>MAAYDLEEQEQLSAIKAWWEKNGNTVTGAALALALVVAGVQGWRWYQGKQAAEAGGLYSAVSLAAQAKDAGKVGVLTDELVAKHGGSVTAELAALQAAHTALEAGDAKTARNRLEWAASSKADPLLRDVARLRLAALQIDAKELEPALETLKAEPNEAYLPRFEDLRGDVLFSQGKTAEARAAYKRSLEAASKAGEQTTSFRNLVQIKLDALGGA</sequence>
<comment type="subcellular location">
    <subcellularLocation>
        <location evidence="1">Cell membrane</location>
        <topology evidence="1">Single-pass type II membrane protein</topology>
    </subcellularLocation>
</comment>
<keyword evidence="6" id="KW-0143">Chaperone</keyword>
<comment type="caution">
    <text evidence="10">The sequence shown here is derived from an EMBL/GenBank/DDBJ whole genome shotgun (WGS) entry which is preliminary data.</text>
</comment>
<dbReference type="Pfam" id="PF09976">
    <property type="entry name" value="TPR_21"/>
    <property type="match status" value="1"/>
</dbReference>
<evidence type="ECO:0000259" key="9">
    <source>
        <dbReference type="Pfam" id="PF09976"/>
    </source>
</evidence>
<evidence type="ECO:0000256" key="7">
    <source>
        <dbReference type="ARBA" id="ARBA00024197"/>
    </source>
</evidence>
<dbReference type="InterPro" id="IPR018704">
    <property type="entry name" value="SecYEG/CpoB_TPR"/>
</dbReference>
<evidence type="ECO:0000256" key="1">
    <source>
        <dbReference type="ARBA" id="ARBA00004401"/>
    </source>
</evidence>
<proteinExistence type="inferred from homology"/>